<dbReference type="AlphaFoldDB" id="A0AAN9DZ68"/>
<dbReference type="EMBL" id="JAYWIO010000008">
    <property type="protein sequence ID" value="KAK7243619.1"/>
    <property type="molecule type" value="Genomic_DNA"/>
</dbReference>
<evidence type="ECO:0000313" key="2">
    <source>
        <dbReference type="Proteomes" id="UP001372338"/>
    </source>
</evidence>
<gene>
    <name evidence="1" type="ORF">RIF29_38425</name>
</gene>
<keyword evidence="2" id="KW-1185">Reference proteome</keyword>
<dbReference type="Proteomes" id="UP001372338">
    <property type="component" value="Unassembled WGS sequence"/>
</dbReference>
<evidence type="ECO:0000313" key="1">
    <source>
        <dbReference type="EMBL" id="KAK7243619.1"/>
    </source>
</evidence>
<comment type="caution">
    <text evidence="1">The sequence shown here is derived from an EMBL/GenBank/DDBJ whole genome shotgun (WGS) entry which is preliminary data.</text>
</comment>
<proteinExistence type="predicted"/>
<reference evidence="1 2" key="1">
    <citation type="submission" date="2024-01" db="EMBL/GenBank/DDBJ databases">
        <title>The genomes of 5 underutilized Papilionoideae crops provide insights into root nodulation and disease resistanc.</title>
        <authorList>
            <person name="Yuan L."/>
        </authorList>
    </citation>
    <scope>NUCLEOTIDE SEQUENCE [LARGE SCALE GENOMIC DNA]</scope>
    <source>
        <strain evidence="1">ZHUSHIDOU_FW_LH</strain>
        <tissue evidence="1">Leaf</tissue>
    </source>
</reference>
<name>A0AAN9DZ68_CROPI</name>
<accession>A0AAN9DZ68</accession>
<organism evidence="1 2">
    <name type="scientific">Crotalaria pallida</name>
    <name type="common">Smooth rattlebox</name>
    <name type="synonym">Crotalaria striata</name>
    <dbReference type="NCBI Taxonomy" id="3830"/>
    <lineage>
        <taxon>Eukaryota</taxon>
        <taxon>Viridiplantae</taxon>
        <taxon>Streptophyta</taxon>
        <taxon>Embryophyta</taxon>
        <taxon>Tracheophyta</taxon>
        <taxon>Spermatophyta</taxon>
        <taxon>Magnoliopsida</taxon>
        <taxon>eudicotyledons</taxon>
        <taxon>Gunneridae</taxon>
        <taxon>Pentapetalae</taxon>
        <taxon>rosids</taxon>
        <taxon>fabids</taxon>
        <taxon>Fabales</taxon>
        <taxon>Fabaceae</taxon>
        <taxon>Papilionoideae</taxon>
        <taxon>50 kb inversion clade</taxon>
        <taxon>genistoids sensu lato</taxon>
        <taxon>core genistoids</taxon>
        <taxon>Crotalarieae</taxon>
        <taxon>Crotalaria</taxon>
    </lineage>
</organism>
<protein>
    <submittedName>
        <fullName evidence="1">Uncharacterized protein</fullName>
    </submittedName>
</protein>
<sequence>MRESMNNCSHYYDGWIDGLWKKLSNISIDAGKGPPVQRKPLKHRDYEVDLEFRLGKTQVVTPVAPLSQQVRAFDLTFSLLCSML</sequence>